<evidence type="ECO:0000259" key="1">
    <source>
        <dbReference type="Pfam" id="PF08387"/>
    </source>
</evidence>
<evidence type="ECO:0000313" key="2">
    <source>
        <dbReference type="EMBL" id="CAE6256602.1"/>
    </source>
</evidence>
<proteinExistence type="predicted"/>
<sequence>MPNLEEAYVDVRYPDISSHIGLITSVKRLTICSETVYGDGFVFNQLEHLKLCVCTGKSNLLVRLLEDSPNLRVLDIVEMDHYDMHWKDPPITVDECILSSLKTYNWSGYLGRRPQERDLAVYILGKRWVGKGIKFQVVFKILDVRYRDISSHIGSITSVKRLTICSEDHYDSHWEYPPITVDECILSSLKTYNWSGYLGRRPQEKDLAVYVLGKRLSLEDCNNLV</sequence>
<dbReference type="InterPro" id="IPR050232">
    <property type="entry name" value="FBL13/AtMIF1-like"/>
</dbReference>
<reference evidence="2" key="1">
    <citation type="submission" date="2021-01" db="EMBL/GenBank/DDBJ databases">
        <authorList>
            <person name="Bezrukov I."/>
        </authorList>
    </citation>
    <scope>NUCLEOTIDE SEQUENCE</scope>
</reference>
<evidence type="ECO:0000313" key="3">
    <source>
        <dbReference type="Proteomes" id="UP000682877"/>
    </source>
</evidence>
<protein>
    <recommendedName>
        <fullName evidence="1">FBD domain-containing protein</fullName>
    </recommendedName>
</protein>
<organism evidence="2 3">
    <name type="scientific">Arabidopsis arenosa</name>
    <name type="common">Sand rock-cress</name>
    <name type="synonym">Cardaminopsis arenosa</name>
    <dbReference type="NCBI Taxonomy" id="38785"/>
    <lineage>
        <taxon>Eukaryota</taxon>
        <taxon>Viridiplantae</taxon>
        <taxon>Streptophyta</taxon>
        <taxon>Embryophyta</taxon>
        <taxon>Tracheophyta</taxon>
        <taxon>Spermatophyta</taxon>
        <taxon>Magnoliopsida</taxon>
        <taxon>eudicotyledons</taxon>
        <taxon>Gunneridae</taxon>
        <taxon>Pentapetalae</taxon>
        <taxon>rosids</taxon>
        <taxon>malvids</taxon>
        <taxon>Brassicales</taxon>
        <taxon>Brassicaceae</taxon>
        <taxon>Camelineae</taxon>
        <taxon>Arabidopsis</taxon>
    </lineage>
</organism>
<dbReference type="Pfam" id="PF08387">
    <property type="entry name" value="FBD"/>
    <property type="match status" value="2"/>
</dbReference>
<gene>
    <name evidence="2" type="ORF">AARE701A_LOCUS22251</name>
</gene>
<dbReference type="PANTHER" id="PTHR31900">
    <property type="entry name" value="F-BOX/RNI SUPERFAMILY PROTEIN-RELATED"/>
    <property type="match status" value="1"/>
</dbReference>
<dbReference type="EMBL" id="LR999458">
    <property type="protein sequence ID" value="CAE6256602.1"/>
    <property type="molecule type" value="Genomic_DNA"/>
</dbReference>
<dbReference type="Proteomes" id="UP000682877">
    <property type="component" value="Chromosome 8"/>
</dbReference>
<feature type="domain" description="FBD" evidence="1">
    <location>
        <begin position="92"/>
        <end position="124"/>
    </location>
</feature>
<dbReference type="PANTHER" id="PTHR31900:SF28">
    <property type="entry name" value="FBD DOMAIN-CONTAINING PROTEIN"/>
    <property type="match status" value="1"/>
</dbReference>
<keyword evidence="3" id="KW-1185">Reference proteome</keyword>
<accession>A0A8S2B6M6</accession>
<dbReference type="AlphaFoldDB" id="A0A8S2B6M6"/>
<name>A0A8S2B6M6_ARAAE</name>
<feature type="domain" description="FBD" evidence="1">
    <location>
        <begin position="180"/>
        <end position="212"/>
    </location>
</feature>
<dbReference type="InterPro" id="IPR006566">
    <property type="entry name" value="FBD"/>
</dbReference>